<dbReference type="PANTHER" id="PTHR43802:SF1">
    <property type="entry name" value="IP11341P-RELATED"/>
    <property type="match status" value="1"/>
</dbReference>
<accession>A0A6I6LDZ3</accession>
<dbReference type="AlphaFoldDB" id="A0A6I6LDZ3"/>
<sequence>MNAMSQQHVRVERFGSVERITLARPEKRNAQNKAMLEGLDAGLKRADVDDEVRVVILAADGSCFSAGHDNKELGDDYLQRPTIERYQFEDRYYLEIAMGIRNHSKPVIVQAQGACIAGGFMLAAMADILVASEDAYFADPTVLLGSAAVEVLFHPWALGDRLARDILFTGRKLTAEEAYQRGFVTRLVARDQLEAAAMEIAETIGKAPPFAMQMMKRSLNRNLDSQGYSVMMSAHFDTHQLVHTASKSTASAAERLANFKNIVAGD</sequence>
<evidence type="ECO:0000256" key="1">
    <source>
        <dbReference type="ARBA" id="ARBA00005254"/>
    </source>
</evidence>
<keyword evidence="2" id="KW-0456">Lyase</keyword>
<dbReference type="EC" id="4.2.1.17" evidence="2"/>
<dbReference type="Gene3D" id="3.90.226.10">
    <property type="entry name" value="2-enoyl-CoA Hydratase, Chain A, domain 1"/>
    <property type="match status" value="1"/>
</dbReference>
<proteinExistence type="inferred from homology"/>
<dbReference type="Pfam" id="PF00378">
    <property type="entry name" value="ECH_1"/>
    <property type="match status" value="1"/>
</dbReference>
<gene>
    <name evidence="2" type="ORF">EUU25_08470</name>
</gene>
<dbReference type="PANTHER" id="PTHR43802">
    <property type="entry name" value="ENOYL-COA HYDRATASE"/>
    <property type="match status" value="1"/>
</dbReference>
<dbReference type="EMBL" id="CP035733">
    <property type="protein sequence ID" value="QGY80652.1"/>
    <property type="molecule type" value="Genomic_DNA"/>
</dbReference>
<dbReference type="SUPFAM" id="SSF52096">
    <property type="entry name" value="ClpP/crotonase"/>
    <property type="match status" value="1"/>
</dbReference>
<comment type="similarity">
    <text evidence="1">Belongs to the enoyl-CoA hydratase/isomerase family.</text>
</comment>
<dbReference type="InterPro" id="IPR029045">
    <property type="entry name" value="ClpP/crotonase-like_dom_sf"/>
</dbReference>
<dbReference type="GO" id="GO:0004300">
    <property type="term" value="F:enoyl-CoA hydratase activity"/>
    <property type="evidence" value="ECO:0007669"/>
    <property type="project" value="UniProtKB-EC"/>
</dbReference>
<dbReference type="KEGG" id="slaa:EUU25_08470"/>
<dbReference type="CDD" id="cd06558">
    <property type="entry name" value="crotonase-like"/>
    <property type="match status" value="1"/>
</dbReference>
<protein>
    <submittedName>
        <fullName evidence="2">Enoyl-CoA hydratase</fullName>
        <ecNumber evidence="2">4.2.1.17</ecNumber>
    </submittedName>
</protein>
<dbReference type="Proteomes" id="UP000428803">
    <property type="component" value="Chromosome"/>
</dbReference>
<evidence type="ECO:0000313" key="3">
    <source>
        <dbReference type="Proteomes" id="UP000428803"/>
    </source>
</evidence>
<name>A0A6I6LDZ3_9SPHN</name>
<organism evidence="2 3">
    <name type="scientific">Sphingorhabdus lacus</name>
    <dbReference type="NCBI Taxonomy" id="392610"/>
    <lineage>
        <taxon>Bacteria</taxon>
        <taxon>Pseudomonadati</taxon>
        <taxon>Pseudomonadota</taxon>
        <taxon>Alphaproteobacteria</taxon>
        <taxon>Sphingomonadales</taxon>
        <taxon>Sphingomonadaceae</taxon>
        <taxon>Sphingorhabdus</taxon>
    </lineage>
</organism>
<dbReference type="InterPro" id="IPR001753">
    <property type="entry name" value="Enoyl-CoA_hydra/iso"/>
</dbReference>
<keyword evidence="3" id="KW-1185">Reference proteome</keyword>
<reference evidence="3" key="1">
    <citation type="submission" date="2019-01" db="EMBL/GenBank/DDBJ databases">
        <title>Sphingorhabdus lacus sp.nov., isolated from an oligotrophic freshwater lake.</title>
        <authorList>
            <person name="Park M."/>
        </authorList>
    </citation>
    <scope>NUCLEOTIDE SEQUENCE [LARGE SCALE GENOMIC DNA]</scope>
    <source>
        <strain evidence="3">IMCC1753</strain>
    </source>
</reference>
<dbReference type="NCBIfam" id="NF006140">
    <property type="entry name" value="PRK08290.1"/>
    <property type="match status" value="1"/>
</dbReference>
<evidence type="ECO:0000313" key="2">
    <source>
        <dbReference type="EMBL" id="QGY80652.1"/>
    </source>
</evidence>